<organism evidence="1 2">
    <name type="scientific">Alicyclobacillus ferrooxydans</name>
    <dbReference type="NCBI Taxonomy" id="471514"/>
    <lineage>
        <taxon>Bacteria</taxon>
        <taxon>Bacillati</taxon>
        <taxon>Bacillota</taxon>
        <taxon>Bacilli</taxon>
        <taxon>Bacillales</taxon>
        <taxon>Alicyclobacillaceae</taxon>
        <taxon>Alicyclobacillus</taxon>
    </lineage>
</organism>
<comment type="caution">
    <text evidence="1">The sequence shown here is derived from an EMBL/GenBank/DDBJ whole genome shotgun (WGS) entry which is preliminary data.</text>
</comment>
<dbReference type="Proteomes" id="UP000050482">
    <property type="component" value="Unassembled WGS sequence"/>
</dbReference>
<evidence type="ECO:0000313" key="2">
    <source>
        <dbReference type="Proteomes" id="UP000050482"/>
    </source>
</evidence>
<dbReference type="PATRIC" id="fig|471514.4.peg.1058"/>
<name>A0A0P9CG60_9BACL</name>
<proteinExistence type="predicted"/>
<accession>A0A0P9CG60</accession>
<keyword evidence="2" id="KW-1185">Reference proteome</keyword>
<sequence length="113" mass="13328">MAAIQADFMVELFGEETVVRRRTMQVTRYSPDILARYRGLADIDPMEYKSYFPKNGRAWSASDTKYLLDWWGKDDVLSLSYALGRTPWNLQRQICKLRRHGIEGIPYLREQHV</sequence>
<reference evidence="1 2" key="1">
    <citation type="submission" date="2015-09" db="EMBL/GenBank/DDBJ databases">
        <title>Draft genome sequence of Alicyclobacillus ferrooxydans DSM 22381.</title>
        <authorList>
            <person name="Hemp J."/>
        </authorList>
    </citation>
    <scope>NUCLEOTIDE SEQUENCE [LARGE SCALE GENOMIC DNA]</scope>
    <source>
        <strain evidence="1 2">TC-34</strain>
    </source>
</reference>
<protein>
    <submittedName>
        <fullName evidence="1">Uncharacterized protein</fullName>
    </submittedName>
</protein>
<gene>
    <name evidence="1" type="ORF">AN477_19775</name>
</gene>
<dbReference type="EMBL" id="LJCO01000085">
    <property type="protein sequence ID" value="KPV42011.1"/>
    <property type="molecule type" value="Genomic_DNA"/>
</dbReference>
<dbReference type="AlphaFoldDB" id="A0A0P9CG60"/>
<dbReference type="STRING" id="471514.AN477_19775"/>
<dbReference type="RefSeq" id="WP_054970917.1">
    <property type="nucleotide sequence ID" value="NZ_LJCO01000085.1"/>
</dbReference>
<evidence type="ECO:0000313" key="1">
    <source>
        <dbReference type="EMBL" id="KPV42011.1"/>
    </source>
</evidence>